<dbReference type="SUPFAM" id="SSF46785">
    <property type="entry name" value="Winged helix' DNA-binding domain"/>
    <property type="match status" value="1"/>
</dbReference>
<dbReference type="PANTHER" id="PTHR30126">
    <property type="entry name" value="HTH-TYPE TRANSCRIPTIONAL REGULATOR"/>
    <property type="match status" value="1"/>
</dbReference>
<gene>
    <name evidence="6" type="ORF">A5892_09795</name>
</gene>
<dbReference type="Pfam" id="PF03466">
    <property type="entry name" value="LysR_substrate"/>
    <property type="match status" value="1"/>
</dbReference>
<evidence type="ECO:0000259" key="5">
    <source>
        <dbReference type="PROSITE" id="PS50931"/>
    </source>
</evidence>
<proteinExistence type="inferred from homology"/>
<dbReference type="Proteomes" id="UP000077875">
    <property type="component" value="Chromosome"/>
</dbReference>
<keyword evidence="7" id="KW-1185">Reference proteome</keyword>
<evidence type="ECO:0000256" key="4">
    <source>
        <dbReference type="ARBA" id="ARBA00023163"/>
    </source>
</evidence>
<dbReference type="SUPFAM" id="SSF53850">
    <property type="entry name" value="Periplasmic binding protein-like II"/>
    <property type="match status" value="1"/>
</dbReference>
<dbReference type="InterPro" id="IPR036390">
    <property type="entry name" value="WH_DNA-bd_sf"/>
</dbReference>
<protein>
    <submittedName>
        <fullName evidence="6">LysR family transcriptional regulator</fullName>
    </submittedName>
</protein>
<evidence type="ECO:0000256" key="2">
    <source>
        <dbReference type="ARBA" id="ARBA00023015"/>
    </source>
</evidence>
<accession>A0A172YK97</accession>
<dbReference type="Gene3D" id="3.40.190.10">
    <property type="entry name" value="Periplasmic binding protein-like II"/>
    <property type="match status" value="2"/>
</dbReference>
<dbReference type="Gene3D" id="1.10.10.10">
    <property type="entry name" value="Winged helix-like DNA-binding domain superfamily/Winged helix DNA-binding domain"/>
    <property type="match status" value="1"/>
</dbReference>
<feature type="domain" description="HTH lysR-type" evidence="5">
    <location>
        <begin position="1"/>
        <end position="58"/>
    </location>
</feature>
<dbReference type="PROSITE" id="PS50931">
    <property type="entry name" value="HTH_LYSR"/>
    <property type="match status" value="1"/>
</dbReference>
<organism evidence="6 7">
    <name type="scientific">Halotalea alkalilenta</name>
    <dbReference type="NCBI Taxonomy" id="376489"/>
    <lineage>
        <taxon>Bacteria</taxon>
        <taxon>Pseudomonadati</taxon>
        <taxon>Pseudomonadota</taxon>
        <taxon>Gammaproteobacteria</taxon>
        <taxon>Oceanospirillales</taxon>
        <taxon>Halomonadaceae</taxon>
        <taxon>Halotalea</taxon>
    </lineage>
</organism>
<dbReference type="GO" id="GO:0000976">
    <property type="term" value="F:transcription cis-regulatory region binding"/>
    <property type="evidence" value="ECO:0007669"/>
    <property type="project" value="TreeGrafter"/>
</dbReference>
<dbReference type="STRING" id="376489.A5892_09795"/>
<keyword evidence="3" id="KW-0238">DNA-binding</keyword>
<dbReference type="GO" id="GO:0003700">
    <property type="term" value="F:DNA-binding transcription factor activity"/>
    <property type="evidence" value="ECO:0007669"/>
    <property type="project" value="InterPro"/>
</dbReference>
<dbReference type="EMBL" id="CP015243">
    <property type="protein sequence ID" value="ANF59596.1"/>
    <property type="molecule type" value="Genomic_DNA"/>
</dbReference>
<dbReference type="Pfam" id="PF00126">
    <property type="entry name" value="HTH_1"/>
    <property type="match status" value="1"/>
</dbReference>
<name>A0A172YK97_9GAMM</name>
<dbReference type="InterPro" id="IPR005119">
    <property type="entry name" value="LysR_subst-bd"/>
</dbReference>
<dbReference type="KEGG" id="haa:A5892_09795"/>
<reference evidence="6 7" key="1">
    <citation type="submission" date="2016-04" db="EMBL/GenBank/DDBJ databases">
        <title>Complete Genome Sequence of Halotalea alkalilenta IHB B 13600.</title>
        <authorList>
            <person name="Swarnkar M.K."/>
            <person name="Sharma A."/>
            <person name="Kaushal K."/>
            <person name="Soni R."/>
            <person name="Rana S."/>
            <person name="Singh A.K."/>
            <person name="Gulati A."/>
        </authorList>
    </citation>
    <scope>NUCLEOTIDE SEQUENCE [LARGE SCALE GENOMIC DNA]</scope>
    <source>
        <strain evidence="6 7">IHB B 13600</strain>
    </source>
</reference>
<dbReference type="InterPro" id="IPR036388">
    <property type="entry name" value="WH-like_DNA-bd_sf"/>
</dbReference>
<evidence type="ECO:0000256" key="3">
    <source>
        <dbReference type="ARBA" id="ARBA00023125"/>
    </source>
</evidence>
<evidence type="ECO:0000313" key="7">
    <source>
        <dbReference type="Proteomes" id="UP000077875"/>
    </source>
</evidence>
<dbReference type="PRINTS" id="PR00039">
    <property type="entry name" value="HTHLYSR"/>
</dbReference>
<keyword evidence="4" id="KW-0804">Transcription</keyword>
<evidence type="ECO:0000313" key="6">
    <source>
        <dbReference type="EMBL" id="ANF59596.1"/>
    </source>
</evidence>
<dbReference type="PANTHER" id="PTHR30126:SF77">
    <property type="entry name" value="TRANSCRIPTIONAL REGULATORY PROTEIN"/>
    <property type="match status" value="1"/>
</dbReference>
<dbReference type="CDD" id="cd05466">
    <property type="entry name" value="PBP2_LTTR_substrate"/>
    <property type="match status" value="1"/>
</dbReference>
<dbReference type="FunFam" id="1.10.10.10:FF:000001">
    <property type="entry name" value="LysR family transcriptional regulator"/>
    <property type="match status" value="1"/>
</dbReference>
<dbReference type="AlphaFoldDB" id="A0A172YK97"/>
<evidence type="ECO:0000256" key="1">
    <source>
        <dbReference type="ARBA" id="ARBA00009437"/>
    </source>
</evidence>
<keyword evidence="2" id="KW-0805">Transcription regulation</keyword>
<sequence>MNVRFLETFVWVARLGSFRLTAEKLSTTQAAVSSRIAALENSLGAKLFLRDARGATLTTAGRTALEHAERMLEEFGALRRALNHDAPLAGRLRLGVMDTVVHSWLGAFCRRMVERFPGVEIELSADTSFGLIDLLRRGQLDVILQTDVVRVEEVFNRRLMGFPLGWVVAVGSELDRDPADLEALARERLLTFSRLSRPHQDLLEFFGRRGIKSPRIGTVNSVAAIIQLVSDGFGIGVIPPALISTALDQGRMRCLALPTPPAVEVYASWRGGVGLELGEAVSEVAVEVVEAFCREQGEARARLD</sequence>
<dbReference type="InterPro" id="IPR000847">
    <property type="entry name" value="LysR_HTH_N"/>
</dbReference>
<comment type="similarity">
    <text evidence="1">Belongs to the LysR transcriptional regulatory family.</text>
</comment>